<organism evidence="1">
    <name type="scientific">Fopius arisanus</name>
    <dbReference type="NCBI Taxonomy" id="64838"/>
    <lineage>
        <taxon>Eukaryota</taxon>
        <taxon>Metazoa</taxon>
        <taxon>Ecdysozoa</taxon>
        <taxon>Arthropoda</taxon>
        <taxon>Hexapoda</taxon>
        <taxon>Insecta</taxon>
        <taxon>Pterygota</taxon>
        <taxon>Neoptera</taxon>
        <taxon>Endopterygota</taxon>
        <taxon>Hymenoptera</taxon>
        <taxon>Apocrita</taxon>
        <taxon>Ichneumonoidea</taxon>
        <taxon>Braconidae</taxon>
        <taxon>Opiinae</taxon>
        <taxon>Fopius</taxon>
    </lineage>
</organism>
<dbReference type="AlphaFoldDB" id="A0A0C9RBD3"/>
<accession>A0A0C9RBD3</accession>
<gene>
    <name evidence="1" type="primary">UBR2_1</name>
    <name evidence="1" type="ORF">g.6776</name>
</gene>
<protein>
    <submittedName>
        <fullName evidence="1">UBR2_1 protein</fullName>
    </submittedName>
</protein>
<evidence type="ECO:0000313" key="1">
    <source>
        <dbReference type="EMBL" id="JAG73953.1"/>
    </source>
</evidence>
<sequence length="285" mass="32939">MSALLQVATKEINLCAEYGYSTRNFSKRPRVIVSNDYKSCLFLVYSQKAPLPNRLTDYRNHFTLFQDKDKTLVVVRSETTMEYRDNDAVLLYDVLTVVDEEEERLRSQKGSWHVSFDRITYSNERPASFANYELVCSGEWWFFDKGIVLNGVTKYIKDTECLSMFIYYELHPRFTLSLDKPQHQSPKPTATADVLSEQSHTSLPFTYNLDNVDPQLPNTLVTSTLPTSVLPAINAATRPFIMQNDTVAAPDVQHQSVMPSLYWLTTRANEFRRSDITYFLSQNYN</sequence>
<reference evidence="1" key="1">
    <citation type="submission" date="2015-01" db="EMBL/GenBank/DDBJ databases">
        <title>Transcriptome Assembly of Fopius arisanus.</title>
        <authorList>
            <person name="Geib S."/>
        </authorList>
    </citation>
    <scope>NUCLEOTIDE SEQUENCE</scope>
</reference>
<name>A0A0C9RBD3_9HYME</name>
<dbReference type="EMBL" id="GBYB01004186">
    <property type="protein sequence ID" value="JAG73953.1"/>
    <property type="molecule type" value="Transcribed_RNA"/>
</dbReference>
<proteinExistence type="predicted"/>